<dbReference type="InterPro" id="IPR003787">
    <property type="entry name" value="Sulphur_relay_DsrE/F-like"/>
</dbReference>
<dbReference type="EMBL" id="CP020083">
    <property type="protein sequence ID" value="ASR53389.1"/>
    <property type="molecule type" value="Genomic_DNA"/>
</dbReference>
<dbReference type="SUPFAM" id="SSF75169">
    <property type="entry name" value="DsrEFH-like"/>
    <property type="match status" value="1"/>
</dbReference>
<organism evidence="1 2">
    <name type="scientific">Blastomonas fulva</name>
    <dbReference type="NCBI Taxonomy" id="1550728"/>
    <lineage>
        <taxon>Bacteria</taxon>
        <taxon>Pseudomonadati</taxon>
        <taxon>Pseudomonadota</taxon>
        <taxon>Alphaproteobacteria</taxon>
        <taxon>Sphingomonadales</taxon>
        <taxon>Sphingomonadaceae</taxon>
        <taxon>Blastomonas</taxon>
    </lineage>
</organism>
<evidence type="ECO:0008006" key="3">
    <source>
        <dbReference type="Google" id="ProtNLM"/>
    </source>
</evidence>
<evidence type="ECO:0000313" key="1">
    <source>
        <dbReference type="EMBL" id="ASR53389.1"/>
    </source>
</evidence>
<reference evidence="1 2" key="1">
    <citation type="submission" date="2017-03" db="EMBL/GenBank/DDBJ databases">
        <title>Complete genome sequence of Blastomonas fulva degrading microcsystin LR.</title>
        <authorList>
            <person name="Lee H.-g."/>
            <person name="Jin L."/>
            <person name="oh H.-M."/>
        </authorList>
    </citation>
    <scope>NUCLEOTIDE SEQUENCE [LARGE SCALE GENOMIC DNA]</scope>
    <source>
        <strain evidence="1 2">T2</strain>
    </source>
</reference>
<gene>
    <name evidence="1" type="ORF">B5J99_07320</name>
</gene>
<sequence>MRPGFHSGSVITGFGPVATVEGREPLPANATFSVAFDVAEAAKPGAINRTLESAARFINMHAEAGVPRDAVRVAVVVHGPASFDLTNAAAYARKHDGATNANLAAIAALIDNGVEIHLCGQSAAGQGISRSDLAPGVRMQLSAMTAHALLQQQGYTLNPF</sequence>
<evidence type="ECO:0000313" key="2">
    <source>
        <dbReference type="Proteomes" id="UP000258016"/>
    </source>
</evidence>
<dbReference type="Gene3D" id="3.40.1260.10">
    <property type="entry name" value="DsrEFH-like"/>
    <property type="match status" value="1"/>
</dbReference>
<protein>
    <recommendedName>
        <fullName evidence="3">Sulfur reduction protein DsrE</fullName>
    </recommendedName>
</protein>
<dbReference type="PANTHER" id="PTHR37691">
    <property type="entry name" value="BLR3518 PROTEIN"/>
    <property type="match status" value="1"/>
</dbReference>
<dbReference type="Proteomes" id="UP000258016">
    <property type="component" value="Chromosome"/>
</dbReference>
<dbReference type="InterPro" id="IPR027396">
    <property type="entry name" value="DsrEFH-like"/>
</dbReference>
<dbReference type="Pfam" id="PF02635">
    <property type="entry name" value="DsrE"/>
    <property type="match status" value="1"/>
</dbReference>
<accession>A0ABM6MBQ4</accession>
<dbReference type="PANTHER" id="PTHR37691:SF1">
    <property type="entry name" value="BLR3518 PROTEIN"/>
    <property type="match status" value="1"/>
</dbReference>
<proteinExistence type="predicted"/>
<keyword evidence="2" id="KW-1185">Reference proteome</keyword>
<name>A0ABM6MBQ4_9SPHN</name>